<keyword evidence="3 6" id="KW-0378">Hydrolase</keyword>
<dbReference type="InterPro" id="IPR029058">
    <property type="entry name" value="AB_hydrolase_fold"/>
</dbReference>
<reference evidence="6" key="1">
    <citation type="submission" date="2019-08" db="EMBL/GenBank/DDBJ databases">
        <title>Complete genome sequence of a mangrove-derived Streptomyces xiamenensis.</title>
        <authorList>
            <person name="Xu J."/>
        </authorList>
    </citation>
    <scope>NUCLEOTIDE SEQUENCE</scope>
    <source>
        <strain evidence="6">318</strain>
    </source>
</reference>
<dbReference type="InterPro" id="IPR010497">
    <property type="entry name" value="Epoxide_hydro_N"/>
</dbReference>
<dbReference type="AlphaFoldDB" id="A0A0F7CQR3"/>
<organism evidence="6 7">
    <name type="scientific">Streptomyces xiamenensis</name>
    <dbReference type="NCBI Taxonomy" id="408015"/>
    <lineage>
        <taxon>Bacteria</taxon>
        <taxon>Bacillati</taxon>
        <taxon>Actinomycetota</taxon>
        <taxon>Actinomycetes</taxon>
        <taxon>Kitasatosporales</taxon>
        <taxon>Streptomycetaceae</taxon>
        <taxon>Streptomyces</taxon>
    </lineage>
</organism>
<dbReference type="Proteomes" id="UP000034034">
    <property type="component" value="Chromosome"/>
</dbReference>
<name>A0A0F7CQR3_9ACTN</name>
<dbReference type="InterPro" id="IPR016292">
    <property type="entry name" value="Epoxide_hydrolase"/>
</dbReference>
<accession>A0A0F7CQR3</accession>
<dbReference type="Pfam" id="PF06441">
    <property type="entry name" value="EHN"/>
    <property type="match status" value="1"/>
</dbReference>
<dbReference type="GO" id="GO:0004301">
    <property type="term" value="F:epoxide hydrolase activity"/>
    <property type="evidence" value="ECO:0007669"/>
    <property type="project" value="TreeGrafter"/>
</dbReference>
<evidence type="ECO:0000256" key="1">
    <source>
        <dbReference type="ARBA" id="ARBA00010088"/>
    </source>
</evidence>
<dbReference type="KEGG" id="sxi:SXIM_54770"/>
<dbReference type="STRING" id="408015.SXIM_54770"/>
<protein>
    <submittedName>
        <fullName evidence="6">Epoxide hydrolase</fullName>
    </submittedName>
</protein>
<dbReference type="Gene3D" id="3.40.50.1820">
    <property type="entry name" value="alpha/beta hydrolase"/>
    <property type="match status" value="1"/>
</dbReference>
<dbReference type="PATRIC" id="fig|408015.6.peg.5547"/>
<dbReference type="RefSeq" id="WP_030739278.1">
    <property type="nucleotide sequence ID" value="NZ_CP009922.3"/>
</dbReference>
<evidence type="ECO:0000256" key="2">
    <source>
        <dbReference type="ARBA" id="ARBA00022797"/>
    </source>
</evidence>
<feature type="active site" description="Proton acceptor" evidence="4">
    <location>
        <position position="389"/>
    </location>
</feature>
<evidence type="ECO:0000259" key="5">
    <source>
        <dbReference type="Pfam" id="PF06441"/>
    </source>
</evidence>
<evidence type="ECO:0000256" key="3">
    <source>
        <dbReference type="ARBA" id="ARBA00022801"/>
    </source>
</evidence>
<evidence type="ECO:0000256" key="4">
    <source>
        <dbReference type="PIRSR" id="PIRSR001112-1"/>
    </source>
</evidence>
<feature type="domain" description="Epoxide hydrolase N-terminal" evidence="5">
    <location>
        <begin position="11"/>
        <end position="110"/>
    </location>
</feature>
<keyword evidence="2" id="KW-0058">Aromatic hydrocarbons catabolism</keyword>
<comment type="similarity">
    <text evidence="1">Belongs to the peptidase S33 family.</text>
</comment>
<keyword evidence="7" id="KW-1185">Reference proteome</keyword>
<dbReference type="PRINTS" id="PR00412">
    <property type="entry name" value="EPOXHYDRLASE"/>
</dbReference>
<evidence type="ECO:0000313" key="7">
    <source>
        <dbReference type="Proteomes" id="UP000034034"/>
    </source>
</evidence>
<proteinExistence type="inferred from homology"/>
<evidence type="ECO:0000313" key="6">
    <source>
        <dbReference type="EMBL" id="AKG46861.1"/>
    </source>
</evidence>
<dbReference type="PANTHER" id="PTHR21661">
    <property type="entry name" value="EPOXIDE HYDROLASE 1-RELATED"/>
    <property type="match status" value="1"/>
</dbReference>
<feature type="active site" description="Proton donor" evidence="4">
    <location>
        <position position="321"/>
    </location>
</feature>
<dbReference type="SUPFAM" id="SSF53474">
    <property type="entry name" value="alpha/beta-Hydrolases"/>
    <property type="match status" value="1"/>
</dbReference>
<gene>
    <name evidence="6" type="ORF">SXIM_54770</name>
</gene>
<dbReference type="PANTHER" id="PTHR21661:SF35">
    <property type="entry name" value="EPOXIDE HYDROLASE"/>
    <property type="match status" value="1"/>
</dbReference>
<dbReference type="EMBL" id="CP009922">
    <property type="protein sequence ID" value="AKG46861.1"/>
    <property type="molecule type" value="Genomic_DNA"/>
</dbReference>
<dbReference type="PIRSF" id="PIRSF001112">
    <property type="entry name" value="Epoxide_hydrolase"/>
    <property type="match status" value="1"/>
</dbReference>
<dbReference type="GO" id="GO:0097176">
    <property type="term" value="P:epoxide metabolic process"/>
    <property type="evidence" value="ECO:0007669"/>
    <property type="project" value="TreeGrafter"/>
</dbReference>
<dbReference type="HOGENOM" id="CLU_019414_0_1_11"/>
<sequence>MSNSNKPVALEPYHIDVSQDALDDLKDRLQKTRFFDDLDNEEEYYGISTAYLKPLVEYWADGFDWRAQEKRLNAYNQHKVEIDGAPVHFVYERGKGPNPIPLIISPGWPWPGEFSYGLIGPLTDPAAHGGDPSVSFDVIIPDLPGFAWSTPVVRGDLNYWKIADILHKLMTEVLGYEKYGAAGSDYGALVTSALGHKYADSIIGLHYGHDMPPGQFANERFWDLTDGSKIPKDAAPELREGLENFVNTYVSHVAVHMLDGSTLIHGLNDSPIGMLAWLLRRWKKWSDKRGNFEEAFPRDFILTQATVFWVTQSIGTSIRMYRNAVRHPWVPSHDRRPVVEPPAGFTFLLGDAYPPAVNTVEERIVLFENGPTRSSFNVVNVNAHMKGGHFVHYENPEAFTSDLVETFRRTGG</sequence>
<dbReference type="InterPro" id="IPR000639">
    <property type="entry name" value="Epox_hydrolase-like"/>
</dbReference>
<feature type="active site" description="Nucleophile" evidence="4">
    <location>
        <position position="185"/>
    </location>
</feature>